<sequence>MTWDDARVNAELWDGQASYRRSLEQVANDALDAAGADLDVRAFVVGIPLDSDGGVVVEPARGHFDRSIVAQSTYLGTRRFNKLLREEAPDTDSPIYLAALEARTRRRAVADKLDYAARANGRIHFVGVSVRIGDHSVFPVLAIQGDQWRELPQLPDDAGDDFLTARSFQEAVLNTVLDVASRELDRQIPGSMVRIDPESVLRSAADLFVSAVVARTGQDQAFGALQAFDAVSAQPYEGRSGRGSILLAPQGDAGIQTVMELEHPVPIGRARSLRKVLELSVGGLHLLCDGREVYGLGKLDPDTPREHSFEARVSGNGSWELWDGDVPYLRVDNGVPGMPRELLNEDEFSVTVDRVFPDVSARNARFLWEIARGCTRQPHGTMLVVHPEAGSEAQRLLPQAYAITPARLGPEALSAATGIDGAVLVSPDGRCHAVGVILDGLATGTGDPSRGARFSSAIRYLAGAGRGAMVIIVSEDGKIDLLPKTKQRVRRATVQRAVDRLVAASAEGEDEDRFMRADRGVEAIEFYLNQEQCDVVNAAREAVEGRQWDLARVRRQYIPIAPDPAMDDSYFVDRAQDTPA</sequence>
<proteinExistence type="predicted"/>
<accession>A0A1Q2CJA3</accession>
<keyword evidence="3" id="KW-1185">Reference proteome</keyword>
<dbReference type="PROSITE" id="PS51794">
    <property type="entry name" value="DAC"/>
    <property type="match status" value="1"/>
</dbReference>
<dbReference type="STRING" id="1610493.RPIT_10605"/>
<dbReference type="InterPro" id="IPR048555">
    <property type="entry name" value="DACNH"/>
</dbReference>
<reference evidence="2 3" key="1">
    <citation type="journal article" date="2016" name="Int. J. Syst. Evol. Microbiol.">
        <title>Tessaracoccus flavus sp. nov., isolated from the drainage system of a lindane-producing factory.</title>
        <authorList>
            <person name="Kumari R."/>
            <person name="Singh P."/>
            <person name="Schumann P."/>
            <person name="Lal R."/>
        </authorList>
    </citation>
    <scope>NUCLEOTIDE SEQUENCE [LARGE SCALE GENOMIC DNA]</scope>
    <source>
        <strain evidence="2 3">RP1T</strain>
    </source>
</reference>
<feature type="domain" description="DAC" evidence="1">
    <location>
        <begin position="345"/>
        <end position="493"/>
    </location>
</feature>
<dbReference type="KEGG" id="tfl:RPIT_10605"/>
<dbReference type="SUPFAM" id="SSF143597">
    <property type="entry name" value="YojJ-like"/>
    <property type="match status" value="1"/>
</dbReference>
<protein>
    <recommendedName>
        <fullName evidence="1">DAC domain-containing protein</fullName>
    </recommendedName>
</protein>
<evidence type="ECO:0000259" key="1">
    <source>
        <dbReference type="PROSITE" id="PS51794"/>
    </source>
</evidence>
<dbReference type="Pfam" id="PF21750">
    <property type="entry name" value="DACNH"/>
    <property type="match status" value="1"/>
</dbReference>
<dbReference type="InterPro" id="IPR003390">
    <property type="entry name" value="DNA_integrity_scan_DisA_N"/>
</dbReference>
<dbReference type="InterPro" id="IPR048554">
    <property type="entry name" value="DACNG"/>
</dbReference>
<evidence type="ECO:0000313" key="2">
    <source>
        <dbReference type="EMBL" id="AQP46125.1"/>
    </source>
</evidence>
<dbReference type="AlphaFoldDB" id="A0A1Q2CJA3"/>
<organism evidence="2 3">
    <name type="scientific">Tessaracoccus flavus</name>
    <dbReference type="NCBI Taxonomy" id="1610493"/>
    <lineage>
        <taxon>Bacteria</taxon>
        <taxon>Bacillati</taxon>
        <taxon>Actinomycetota</taxon>
        <taxon>Actinomycetes</taxon>
        <taxon>Propionibacteriales</taxon>
        <taxon>Propionibacteriaceae</taxon>
        <taxon>Tessaracoccus</taxon>
    </lineage>
</organism>
<gene>
    <name evidence="2" type="ORF">RPIT_10605</name>
</gene>
<dbReference type="Pfam" id="PF21752">
    <property type="entry name" value="DACNG"/>
    <property type="match status" value="1"/>
</dbReference>
<dbReference type="InterPro" id="IPR036888">
    <property type="entry name" value="DNA_integrity_DisA_N_sf"/>
</dbReference>
<dbReference type="EMBL" id="CP019605">
    <property type="protein sequence ID" value="AQP46125.1"/>
    <property type="molecule type" value="Genomic_DNA"/>
</dbReference>
<dbReference type="Proteomes" id="UP000188324">
    <property type="component" value="Chromosome"/>
</dbReference>
<evidence type="ECO:0000313" key="3">
    <source>
        <dbReference type="Proteomes" id="UP000188324"/>
    </source>
</evidence>
<name>A0A1Q2CJA3_9ACTN</name>